<accession>A0A8H8DF97</accession>
<evidence type="ECO:0000313" key="2">
    <source>
        <dbReference type="Proteomes" id="UP000673691"/>
    </source>
</evidence>
<dbReference type="Proteomes" id="UP000673691">
    <property type="component" value="Unassembled WGS sequence"/>
</dbReference>
<dbReference type="AlphaFoldDB" id="A0A8H8DF97"/>
<organism evidence="1 2">
    <name type="scientific">Olpidium bornovanus</name>
    <dbReference type="NCBI Taxonomy" id="278681"/>
    <lineage>
        <taxon>Eukaryota</taxon>
        <taxon>Fungi</taxon>
        <taxon>Fungi incertae sedis</taxon>
        <taxon>Olpidiomycota</taxon>
        <taxon>Olpidiomycotina</taxon>
        <taxon>Olpidiomycetes</taxon>
        <taxon>Olpidiales</taxon>
        <taxon>Olpidiaceae</taxon>
        <taxon>Olpidium</taxon>
    </lineage>
</organism>
<dbReference type="EMBL" id="JAEFCI010012182">
    <property type="protein sequence ID" value="KAG5456158.1"/>
    <property type="molecule type" value="Genomic_DNA"/>
</dbReference>
<reference evidence="1 2" key="1">
    <citation type="journal article" name="Sci. Rep.">
        <title>Genome-scale phylogenetic analyses confirm Olpidium as the closest living zoosporic fungus to the non-flagellated, terrestrial fungi.</title>
        <authorList>
            <person name="Chang Y."/>
            <person name="Rochon D."/>
            <person name="Sekimoto S."/>
            <person name="Wang Y."/>
            <person name="Chovatia M."/>
            <person name="Sandor L."/>
            <person name="Salamov A."/>
            <person name="Grigoriev I.V."/>
            <person name="Stajich J.E."/>
            <person name="Spatafora J.W."/>
        </authorList>
    </citation>
    <scope>NUCLEOTIDE SEQUENCE [LARGE SCALE GENOMIC DNA]</scope>
    <source>
        <strain evidence="1">S191</strain>
    </source>
</reference>
<comment type="caution">
    <text evidence="1">The sequence shown here is derived from an EMBL/GenBank/DDBJ whole genome shotgun (WGS) entry which is preliminary data.</text>
</comment>
<sequence>MTLVPLKQESGVQVSLRLVPISQKESLLVSGQPVGIAKGLETGENAHQPLLNANGVLNAAEDLFGLLCGFLCQLPMMTRLLTGHLGQLLVEGVGKREVEAPGNAAVLRGALLEAGERLLVQHNVEDAVGKHLRDGDGRCHFAAKVAVVPSSLSTSTQRLHFCQLAATRPNSLSSAPISSFSSARCTAPGALAAKPRGSA</sequence>
<proteinExistence type="predicted"/>
<protein>
    <submittedName>
        <fullName evidence="1">Uncharacterized protein</fullName>
    </submittedName>
</protein>
<name>A0A8H8DF97_9FUNG</name>
<gene>
    <name evidence="1" type="ORF">BJ554DRAFT_4181</name>
</gene>
<keyword evidence="2" id="KW-1185">Reference proteome</keyword>
<evidence type="ECO:0000313" key="1">
    <source>
        <dbReference type="EMBL" id="KAG5456158.1"/>
    </source>
</evidence>